<gene>
    <name evidence="3" type="ORF">MNBD_NITROSPINAE04-1566</name>
</gene>
<dbReference type="AlphaFoldDB" id="A0A3B1BZC1"/>
<dbReference type="PANTHER" id="PTHR42895:SF1">
    <property type="entry name" value="IRON-SULFUR CLUSTER PROTEIN"/>
    <property type="match status" value="1"/>
</dbReference>
<dbReference type="InterPro" id="IPR042259">
    <property type="entry name" value="Raco-like_middle_sf"/>
</dbReference>
<evidence type="ECO:0000259" key="2">
    <source>
        <dbReference type="PROSITE" id="PS51085"/>
    </source>
</evidence>
<dbReference type="InterPro" id="IPR052911">
    <property type="entry name" value="Corrinoid_activation_enz"/>
</dbReference>
<name>A0A3B1BZC1_9ZZZZ</name>
<dbReference type="Gene3D" id="3.10.20.880">
    <property type="match status" value="1"/>
</dbReference>
<accession>A0A3B1BZC1</accession>
<proteinExistence type="predicted"/>
<dbReference type="Pfam" id="PF00111">
    <property type="entry name" value="Fer2"/>
    <property type="match status" value="1"/>
</dbReference>
<dbReference type="InterPro" id="IPR040506">
    <property type="entry name" value="RACo_linker"/>
</dbReference>
<protein>
    <recommendedName>
        <fullName evidence="2">2Fe-2S ferredoxin-type domain-containing protein</fullName>
    </recommendedName>
</protein>
<dbReference type="Gene3D" id="3.30.420.480">
    <property type="entry name" value="Domain of unknown function (DUF4445)"/>
    <property type="match status" value="1"/>
</dbReference>
<dbReference type="InterPro" id="IPR012675">
    <property type="entry name" value="Beta-grasp_dom_sf"/>
</dbReference>
<dbReference type="CDD" id="cd00207">
    <property type="entry name" value="fer2"/>
    <property type="match status" value="1"/>
</dbReference>
<dbReference type="InterPro" id="IPR001041">
    <property type="entry name" value="2Fe-2S_ferredoxin-type"/>
</dbReference>
<dbReference type="InterPro" id="IPR041414">
    <property type="entry name" value="Raco-like_middle"/>
</dbReference>
<reference evidence="3" key="1">
    <citation type="submission" date="2018-06" db="EMBL/GenBank/DDBJ databases">
        <authorList>
            <person name="Zhirakovskaya E."/>
        </authorList>
    </citation>
    <scope>NUCLEOTIDE SEQUENCE</scope>
</reference>
<dbReference type="PROSITE" id="PS51085">
    <property type="entry name" value="2FE2S_FER_2"/>
    <property type="match status" value="1"/>
</dbReference>
<feature type="domain" description="2Fe-2S ferredoxin-type" evidence="2">
    <location>
        <begin position="3"/>
        <end position="140"/>
    </location>
</feature>
<dbReference type="PANTHER" id="PTHR42895">
    <property type="entry name" value="IRON-SULFUR CLUSTER-BINDING PROTEIN-RELATED"/>
    <property type="match status" value="1"/>
</dbReference>
<dbReference type="Gene3D" id="3.10.20.30">
    <property type="match status" value="1"/>
</dbReference>
<keyword evidence="1" id="KW-0175">Coiled coil</keyword>
<evidence type="ECO:0000256" key="1">
    <source>
        <dbReference type="SAM" id="Coils"/>
    </source>
</evidence>
<dbReference type="Pfam" id="PF17650">
    <property type="entry name" value="RACo_linker"/>
    <property type="match status" value="1"/>
</dbReference>
<dbReference type="Pfam" id="PF14574">
    <property type="entry name" value="RACo_C_ter"/>
    <property type="match status" value="1"/>
</dbReference>
<feature type="coiled-coil region" evidence="1">
    <location>
        <begin position="78"/>
        <end position="114"/>
    </location>
</feature>
<dbReference type="Pfam" id="PF17651">
    <property type="entry name" value="Raco_middle"/>
    <property type="match status" value="1"/>
</dbReference>
<dbReference type="InterPro" id="IPR027980">
    <property type="entry name" value="RACo_C"/>
</dbReference>
<sequence>MEHSIIFQPSGRRAKVPHGTTILNAARKLGVGIEAVCGDNLTCGKCKVKIMEGDFPKEGITSSLSHVTRIEEKDKKIIKDLTAQIATAKSDKERQKYERKLAKVREKHAQLASEEVDENIRLSCATRVMGDVLVFVPEASRTAEQVVSKAAGKINVKIDPAVKKYYIELAPPELSDPVGDLERIESALKEHKIENITIDYSVLQQIPDILRESDWKVTVTVLYNREIIKIEPGKSETNIGLAVDIGTTTVAGYLTDLNTGEVLATESMMNPQVSFGEDVMSRITYCLLNEQTGIKELQQVIITGLNKIILNATEKIGMTPHDVSEIVLVGNTAMHHLLLGINPEYVGAAPFAPALHKSVDVKAERIGINILPSGNVHVLPIEAGFVGADNVGCLIADKPHKRDEFTLLIDIGTNGELVFGNKEKLISCSTATGPALEGGEITYGIRAAPGAIERVKIDPDTLDPSYQVIGSDRWSDGKTDMQARGICGSAIIDVIAEMFKAGIIVKSGRFNQELSSPRLRERTKGIPEYVIAWAHETAIEEDIIVNIKDVRAIQLAKGALYSGCQIMMKKLGKEKFDRLAICGAFGTHIDKMQAMVMGMYPDCDPETIEFLGNSAGDGARVALLSVDARCEANEIARKVEYVELALEEDFNDRFGEAMQFPHMYDKFPHTEHLVVVREGKVEV</sequence>
<dbReference type="EMBL" id="UOGA01000194">
    <property type="protein sequence ID" value="VAX21162.1"/>
    <property type="molecule type" value="Genomic_DNA"/>
</dbReference>
<dbReference type="InterPro" id="IPR036010">
    <property type="entry name" value="2Fe-2S_ferredoxin-like_sf"/>
</dbReference>
<dbReference type="SUPFAM" id="SSF54292">
    <property type="entry name" value="2Fe-2S ferredoxin-like"/>
    <property type="match status" value="1"/>
</dbReference>
<organism evidence="3">
    <name type="scientific">hydrothermal vent metagenome</name>
    <dbReference type="NCBI Taxonomy" id="652676"/>
    <lineage>
        <taxon>unclassified sequences</taxon>
        <taxon>metagenomes</taxon>
        <taxon>ecological metagenomes</taxon>
    </lineage>
</organism>
<evidence type="ECO:0000313" key="3">
    <source>
        <dbReference type="EMBL" id="VAX21162.1"/>
    </source>
</evidence>
<dbReference type="GO" id="GO:0051536">
    <property type="term" value="F:iron-sulfur cluster binding"/>
    <property type="evidence" value="ECO:0007669"/>
    <property type="project" value="InterPro"/>
</dbReference>